<gene>
    <name evidence="1" type="ORF">B4O97_11485</name>
</gene>
<dbReference type="Proteomes" id="UP000192343">
    <property type="component" value="Unassembled WGS sequence"/>
</dbReference>
<proteinExistence type="predicted"/>
<reference evidence="1 2" key="1">
    <citation type="submission" date="2017-03" db="EMBL/GenBank/DDBJ databases">
        <title>Draft Genome sequence of Marispirochaeta sp. strain JC444.</title>
        <authorList>
            <person name="Shivani Y."/>
            <person name="Subhash Y."/>
            <person name="Sasikala C."/>
            <person name="Ramana C."/>
        </authorList>
    </citation>
    <scope>NUCLEOTIDE SEQUENCE [LARGE SCALE GENOMIC DNA]</scope>
    <source>
        <strain evidence="1 2">JC444</strain>
    </source>
</reference>
<dbReference type="OrthoDB" id="371140at2"/>
<dbReference type="InterPro" id="IPR011991">
    <property type="entry name" value="ArsR-like_HTH"/>
</dbReference>
<evidence type="ECO:0000313" key="1">
    <source>
        <dbReference type="EMBL" id="ORC34948.1"/>
    </source>
</evidence>
<dbReference type="InterPro" id="IPR036388">
    <property type="entry name" value="WH-like_DNA-bd_sf"/>
</dbReference>
<evidence type="ECO:0000313" key="2">
    <source>
        <dbReference type="Proteomes" id="UP000192343"/>
    </source>
</evidence>
<organism evidence="1 2">
    <name type="scientific">Marispirochaeta aestuarii</name>
    <dbReference type="NCBI Taxonomy" id="1963862"/>
    <lineage>
        <taxon>Bacteria</taxon>
        <taxon>Pseudomonadati</taxon>
        <taxon>Spirochaetota</taxon>
        <taxon>Spirochaetia</taxon>
        <taxon>Spirochaetales</taxon>
        <taxon>Spirochaetaceae</taxon>
        <taxon>Marispirochaeta</taxon>
    </lineage>
</organism>
<accession>A0A1Y1RXB4</accession>
<comment type="caution">
    <text evidence="1">The sequence shown here is derived from an EMBL/GenBank/DDBJ whole genome shotgun (WGS) entry which is preliminary data.</text>
</comment>
<dbReference type="SUPFAM" id="SSF46785">
    <property type="entry name" value="Winged helix' DNA-binding domain"/>
    <property type="match status" value="1"/>
</dbReference>
<dbReference type="Gene3D" id="1.10.10.10">
    <property type="entry name" value="Winged helix-like DNA-binding domain superfamily/Winged helix DNA-binding domain"/>
    <property type="match status" value="1"/>
</dbReference>
<dbReference type="RefSeq" id="WP_083050961.1">
    <property type="nucleotide sequence ID" value="NZ_MWQY01000011.1"/>
</dbReference>
<dbReference type="STRING" id="1963862.B4O97_11485"/>
<keyword evidence="2" id="KW-1185">Reference proteome</keyword>
<name>A0A1Y1RXB4_9SPIO</name>
<protein>
    <submittedName>
        <fullName evidence="1">ArsR family transcriptional regulator</fullName>
    </submittedName>
</protein>
<dbReference type="Pfam" id="PF13412">
    <property type="entry name" value="HTH_24"/>
    <property type="match status" value="1"/>
</dbReference>
<dbReference type="AlphaFoldDB" id="A0A1Y1RXB4"/>
<dbReference type="EMBL" id="MWQY01000011">
    <property type="protein sequence ID" value="ORC34948.1"/>
    <property type="molecule type" value="Genomic_DNA"/>
</dbReference>
<dbReference type="CDD" id="cd00090">
    <property type="entry name" value="HTH_ARSR"/>
    <property type="match status" value="1"/>
</dbReference>
<dbReference type="GO" id="GO:0006355">
    <property type="term" value="P:regulation of DNA-templated transcription"/>
    <property type="evidence" value="ECO:0007669"/>
    <property type="project" value="UniProtKB-ARBA"/>
</dbReference>
<dbReference type="InterPro" id="IPR036390">
    <property type="entry name" value="WH_DNA-bd_sf"/>
</dbReference>
<sequence>MGQNRSGSWTFLTNHSHVLLCLLRDPSVRIRDIAREVDITERAVQRIIADLDESGYIERIRDGRNNTYRVFTDLHLRHPIEKHRTISDLVKMVFGESSQ</sequence>